<gene>
    <name evidence="3" type="ORF">AMAG_12845</name>
</gene>
<accession>A0A0L0T1P2</accession>
<dbReference type="InterPro" id="IPR036426">
    <property type="entry name" value="Bulb-type_lectin_dom_sf"/>
</dbReference>
<dbReference type="OrthoDB" id="5566504at2759"/>
<evidence type="ECO:0000256" key="1">
    <source>
        <dbReference type="SAM" id="Coils"/>
    </source>
</evidence>
<reference evidence="4" key="2">
    <citation type="submission" date="2009-11" db="EMBL/GenBank/DDBJ databases">
        <title>The Genome Sequence of Allomyces macrogynus strain ATCC 38327.</title>
        <authorList>
            <consortium name="The Broad Institute Genome Sequencing Platform"/>
            <person name="Russ C."/>
            <person name="Cuomo C."/>
            <person name="Shea T."/>
            <person name="Young S.K."/>
            <person name="Zeng Q."/>
            <person name="Koehrsen M."/>
            <person name="Haas B."/>
            <person name="Borodovsky M."/>
            <person name="Guigo R."/>
            <person name="Alvarado L."/>
            <person name="Berlin A."/>
            <person name="Borenstein D."/>
            <person name="Chen Z."/>
            <person name="Engels R."/>
            <person name="Freedman E."/>
            <person name="Gellesch M."/>
            <person name="Goldberg J."/>
            <person name="Griggs A."/>
            <person name="Gujja S."/>
            <person name="Heiman D."/>
            <person name="Hepburn T."/>
            <person name="Howarth C."/>
            <person name="Jen D."/>
            <person name="Larson L."/>
            <person name="Lewis B."/>
            <person name="Mehta T."/>
            <person name="Park D."/>
            <person name="Pearson M."/>
            <person name="Roberts A."/>
            <person name="Saif S."/>
            <person name="Shenoy N."/>
            <person name="Sisk P."/>
            <person name="Stolte C."/>
            <person name="Sykes S."/>
            <person name="Walk T."/>
            <person name="White J."/>
            <person name="Yandava C."/>
            <person name="Burger G."/>
            <person name="Gray M.W."/>
            <person name="Holland P.W.H."/>
            <person name="King N."/>
            <person name="Lang F.B.F."/>
            <person name="Roger A.J."/>
            <person name="Ruiz-Trillo I."/>
            <person name="Lander E."/>
            <person name="Nusbaum C."/>
        </authorList>
    </citation>
    <scope>NUCLEOTIDE SEQUENCE [LARGE SCALE GENOMIC DNA]</scope>
    <source>
        <strain evidence="4">ATCC 38327</strain>
    </source>
</reference>
<proteinExistence type="predicted"/>
<keyword evidence="4" id="KW-1185">Reference proteome</keyword>
<dbReference type="eggNOG" id="ENOG502T40S">
    <property type="taxonomic scope" value="Eukaryota"/>
</dbReference>
<dbReference type="Gene3D" id="2.90.10.30">
    <property type="match status" value="1"/>
</dbReference>
<evidence type="ECO:0000259" key="2">
    <source>
        <dbReference type="PROSITE" id="PS50927"/>
    </source>
</evidence>
<sequence>MDWHYRPMFNYLDSGEFLSSKNNKYHLVMEPSGKLALYNSWLWIPSNQVWSSNSAAKESGAPYTLELNMQRNDSYSVYIRSKSGAIVWDIGVRKVPTLNCLFVSDEGRIVISDFFRCEIFRTFDPVVAPKHKCHGTFEEMVLPYILDAVTTTIQMQEAMLACTSTGGVVKVLTRTVPALALLLTTAETTTYAMLQDLINHVASALVTQKELVKAMEETGGDFTASSTLVKTLELQLDEQRTIVAEAEEKCVRAGQAYEDAQAEYQRQVKKKRDLEIAALAMLWFPLVSAGLGIGVAVSTKDVENARAVLDARKTDVFQQRKRCDDLNARINALFMGKYNAEGRKDMATAHLDGLTAEMEELKMQRDQYATLQEFLHKEGTQIGLAAGTARILELETSGYITMMPLIRMLKELVTNLVATGLVEGQDAKKLTTDMVKIEVAAEKIKRLKIEGSKSLEDFFAPPVEEPSIEILPNSLIMNLRYVLFDPENAGQFGN</sequence>
<dbReference type="PROSITE" id="PS50927">
    <property type="entry name" value="BULB_LECTIN"/>
    <property type="match status" value="1"/>
</dbReference>
<dbReference type="VEuPathDB" id="FungiDB:AMAG_12845"/>
<dbReference type="SUPFAM" id="SSF51110">
    <property type="entry name" value="alpha-D-mannose-specific plant lectins"/>
    <property type="match status" value="1"/>
</dbReference>
<dbReference type="Proteomes" id="UP000054350">
    <property type="component" value="Unassembled WGS sequence"/>
</dbReference>
<dbReference type="AlphaFoldDB" id="A0A0L0T1P2"/>
<evidence type="ECO:0000313" key="4">
    <source>
        <dbReference type="Proteomes" id="UP000054350"/>
    </source>
</evidence>
<dbReference type="EMBL" id="GG745357">
    <property type="protein sequence ID" value="KNE68676.1"/>
    <property type="molecule type" value="Genomic_DNA"/>
</dbReference>
<reference evidence="3 4" key="1">
    <citation type="submission" date="2009-11" db="EMBL/GenBank/DDBJ databases">
        <title>Annotation of Allomyces macrogynus ATCC 38327.</title>
        <authorList>
            <consortium name="The Broad Institute Genome Sequencing Platform"/>
            <person name="Russ C."/>
            <person name="Cuomo C."/>
            <person name="Burger G."/>
            <person name="Gray M.W."/>
            <person name="Holland P.W.H."/>
            <person name="King N."/>
            <person name="Lang F.B.F."/>
            <person name="Roger A.J."/>
            <person name="Ruiz-Trillo I."/>
            <person name="Young S.K."/>
            <person name="Zeng Q."/>
            <person name="Gargeya S."/>
            <person name="Fitzgerald M."/>
            <person name="Haas B."/>
            <person name="Abouelleil A."/>
            <person name="Alvarado L."/>
            <person name="Arachchi H.M."/>
            <person name="Berlin A."/>
            <person name="Chapman S.B."/>
            <person name="Gearin G."/>
            <person name="Goldberg J."/>
            <person name="Griggs A."/>
            <person name="Gujja S."/>
            <person name="Hansen M."/>
            <person name="Heiman D."/>
            <person name="Howarth C."/>
            <person name="Larimer J."/>
            <person name="Lui A."/>
            <person name="MacDonald P.J.P."/>
            <person name="McCowen C."/>
            <person name="Montmayeur A."/>
            <person name="Murphy C."/>
            <person name="Neiman D."/>
            <person name="Pearson M."/>
            <person name="Priest M."/>
            <person name="Roberts A."/>
            <person name="Saif S."/>
            <person name="Shea T."/>
            <person name="Sisk P."/>
            <person name="Stolte C."/>
            <person name="Sykes S."/>
            <person name="Wortman J."/>
            <person name="Nusbaum C."/>
            <person name="Birren B."/>
        </authorList>
    </citation>
    <scope>NUCLEOTIDE SEQUENCE [LARGE SCALE GENOMIC DNA]</scope>
    <source>
        <strain evidence="3 4">ATCC 38327</strain>
    </source>
</reference>
<feature type="domain" description="Bulb-type lectin" evidence="2">
    <location>
        <begin position="3"/>
        <end position="124"/>
    </location>
</feature>
<keyword evidence="1" id="KW-0175">Coiled coil</keyword>
<feature type="coiled-coil region" evidence="1">
    <location>
        <begin position="344"/>
        <end position="371"/>
    </location>
</feature>
<evidence type="ECO:0000313" key="3">
    <source>
        <dbReference type="EMBL" id="KNE68676.1"/>
    </source>
</evidence>
<name>A0A0L0T1P2_ALLM3</name>
<dbReference type="InterPro" id="IPR001480">
    <property type="entry name" value="Bulb-type_lectin_dom"/>
</dbReference>
<feature type="coiled-coil region" evidence="1">
    <location>
        <begin position="229"/>
        <end position="277"/>
    </location>
</feature>
<protein>
    <recommendedName>
        <fullName evidence="2">Bulb-type lectin domain-containing protein</fullName>
    </recommendedName>
</protein>
<organism evidence="3 4">
    <name type="scientific">Allomyces macrogynus (strain ATCC 38327)</name>
    <name type="common">Allomyces javanicus var. macrogynus</name>
    <dbReference type="NCBI Taxonomy" id="578462"/>
    <lineage>
        <taxon>Eukaryota</taxon>
        <taxon>Fungi</taxon>
        <taxon>Fungi incertae sedis</taxon>
        <taxon>Blastocladiomycota</taxon>
        <taxon>Blastocladiomycetes</taxon>
        <taxon>Blastocladiales</taxon>
        <taxon>Blastocladiaceae</taxon>
        <taxon>Allomyces</taxon>
    </lineage>
</organism>